<evidence type="ECO:0000256" key="3">
    <source>
        <dbReference type="ARBA" id="ARBA00023163"/>
    </source>
</evidence>
<dbReference type="PANTHER" id="PTHR33204">
    <property type="entry name" value="TRANSCRIPTIONAL REGULATOR, MARR FAMILY"/>
    <property type="match status" value="1"/>
</dbReference>
<organism evidence="5 6">
    <name type="scientific">Actinomadura algeriensis</name>
    <dbReference type="NCBI Taxonomy" id="1679523"/>
    <lineage>
        <taxon>Bacteria</taxon>
        <taxon>Bacillati</taxon>
        <taxon>Actinomycetota</taxon>
        <taxon>Actinomycetes</taxon>
        <taxon>Streptosporangiales</taxon>
        <taxon>Thermomonosporaceae</taxon>
        <taxon>Actinomadura</taxon>
    </lineage>
</organism>
<accession>A0ABR9JVN7</accession>
<keyword evidence="2 5" id="KW-0238">DNA-binding</keyword>
<sequence length="124" mass="13527">MSGDPTHGHDFIADCRTRIAFDLLSGTWTGVVLAALHDGPLRPGELRDRIGGVSHKVLTGTLRRLERDGLVARRRYAEAPPRVEYELTGPGRGLLEPIAALARWTEVHADAVLAAQERAELSGR</sequence>
<dbReference type="SUPFAM" id="SSF46785">
    <property type="entry name" value="Winged helix' DNA-binding domain"/>
    <property type="match status" value="1"/>
</dbReference>
<evidence type="ECO:0000256" key="2">
    <source>
        <dbReference type="ARBA" id="ARBA00023125"/>
    </source>
</evidence>
<evidence type="ECO:0000256" key="1">
    <source>
        <dbReference type="ARBA" id="ARBA00023015"/>
    </source>
</evidence>
<keyword evidence="1" id="KW-0805">Transcription regulation</keyword>
<proteinExistence type="predicted"/>
<evidence type="ECO:0000259" key="4">
    <source>
        <dbReference type="PROSITE" id="PS51118"/>
    </source>
</evidence>
<dbReference type="PROSITE" id="PS51118">
    <property type="entry name" value="HTH_HXLR"/>
    <property type="match status" value="1"/>
</dbReference>
<dbReference type="RefSeq" id="WP_192760970.1">
    <property type="nucleotide sequence ID" value="NZ_JADBDZ010000001.1"/>
</dbReference>
<reference evidence="5 6" key="1">
    <citation type="submission" date="2020-10" db="EMBL/GenBank/DDBJ databases">
        <title>Sequencing the genomes of 1000 actinobacteria strains.</title>
        <authorList>
            <person name="Klenk H.-P."/>
        </authorList>
    </citation>
    <scope>NUCLEOTIDE SEQUENCE [LARGE SCALE GENOMIC DNA]</scope>
    <source>
        <strain evidence="5 6">DSM 46744</strain>
    </source>
</reference>
<dbReference type="CDD" id="cd00090">
    <property type="entry name" value="HTH_ARSR"/>
    <property type="match status" value="1"/>
</dbReference>
<keyword evidence="3" id="KW-0804">Transcription</keyword>
<evidence type="ECO:0000313" key="5">
    <source>
        <dbReference type="EMBL" id="MBE1534620.1"/>
    </source>
</evidence>
<gene>
    <name evidence="5" type="ORF">H4W34_004453</name>
</gene>
<dbReference type="Proteomes" id="UP000627838">
    <property type="component" value="Unassembled WGS sequence"/>
</dbReference>
<comment type="caution">
    <text evidence="5">The sequence shown here is derived from an EMBL/GenBank/DDBJ whole genome shotgun (WGS) entry which is preliminary data.</text>
</comment>
<dbReference type="Pfam" id="PF01638">
    <property type="entry name" value="HxlR"/>
    <property type="match status" value="1"/>
</dbReference>
<dbReference type="EMBL" id="JADBDZ010000001">
    <property type="protein sequence ID" value="MBE1534620.1"/>
    <property type="molecule type" value="Genomic_DNA"/>
</dbReference>
<dbReference type="Gene3D" id="1.10.10.10">
    <property type="entry name" value="Winged helix-like DNA-binding domain superfamily/Winged helix DNA-binding domain"/>
    <property type="match status" value="1"/>
</dbReference>
<protein>
    <submittedName>
        <fullName evidence="5">DNA-binding HxlR family transcriptional regulator</fullName>
    </submittedName>
</protein>
<dbReference type="InterPro" id="IPR036388">
    <property type="entry name" value="WH-like_DNA-bd_sf"/>
</dbReference>
<keyword evidence="6" id="KW-1185">Reference proteome</keyword>
<dbReference type="InterPro" id="IPR002577">
    <property type="entry name" value="HTH_HxlR"/>
</dbReference>
<dbReference type="GO" id="GO:0003677">
    <property type="term" value="F:DNA binding"/>
    <property type="evidence" value="ECO:0007669"/>
    <property type="project" value="UniProtKB-KW"/>
</dbReference>
<evidence type="ECO:0000313" key="6">
    <source>
        <dbReference type="Proteomes" id="UP000627838"/>
    </source>
</evidence>
<feature type="domain" description="HTH hxlR-type" evidence="4">
    <location>
        <begin position="15"/>
        <end position="113"/>
    </location>
</feature>
<name>A0ABR9JVN7_9ACTN</name>
<dbReference type="InterPro" id="IPR011991">
    <property type="entry name" value="ArsR-like_HTH"/>
</dbReference>
<dbReference type="PANTHER" id="PTHR33204:SF37">
    <property type="entry name" value="HTH-TYPE TRANSCRIPTIONAL REGULATOR YODB"/>
    <property type="match status" value="1"/>
</dbReference>
<dbReference type="InterPro" id="IPR036390">
    <property type="entry name" value="WH_DNA-bd_sf"/>
</dbReference>